<dbReference type="InterPro" id="IPR001547">
    <property type="entry name" value="Glyco_hydro_5"/>
</dbReference>
<comment type="similarity">
    <text evidence="1 7">Belongs to the glycosyl hydrolase 5 (cellulase A) family.</text>
</comment>
<reference evidence="10" key="1">
    <citation type="submission" date="2012-03" db="EMBL/GenBank/DDBJ databases">
        <title>Functional metagenomics reveals considerable lignocellulase gene clusters in the gut microbiome of a wood-feeding higher termite.</title>
        <authorList>
            <person name="Liu N."/>
        </authorList>
    </citation>
    <scope>NUCLEOTIDE SEQUENCE</scope>
</reference>
<dbReference type="InterPro" id="IPR050386">
    <property type="entry name" value="Glycosyl_hydrolase_5"/>
</dbReference>
<keyword evidence="4" id="KW-0119">Carbohydrate metabolism</keyword>
<dbReference type="GO" id="GO:0008422">
    <property type="term" value="F:beta-glucosidase activity"/>
    <property type="evidence" value="ECO:0007669"/>
    <property type="project" value="TreeGrafter"/>
</dbReference>
<dbReference type="Gene3D" id="3.20.20.80">
    <property type="entry name" value="Glycosidases"/>
    <property type="match status" value="1"/>
</dbReference>
<dbReference type="GO" id="GO:0005576">
    <property type="term" value="C:extracellular region"/>
    <property type="evidence" value="ECO:0007669"/>
    <property type="project" value="TreeGrafter"/>
</dbReference>
<dbReference type="InterPro" id="IPR017853">
    <property type="entry name" value="GH"/>
</dbReference>
<feature type="chain" id="PRO_5032944900" evidence="8">
    <location>
        <begin position="25"/>
        <end position="394"/>
    </location>
</feature>
<dbReference type="PROSITE" id="PS51257">
    <property type="entry name" value="PROKAR_LIPOPROTEIN"/>
    <property type="match status" value="1"/>
</dbReference>
<proteinExistence type="inferred from homology"/>
<keyword evidence="5 7" id="KW-0326">Glycosidase</keyword>
<evidence type="ECO:0000256" key="7">
    <source>
        <dbReference type="RuleBase" id="RU361153"/>
    </source>
</evidence>
<name>A0A806KMP5_9BACT</name>
<dbReference type="PANTHER" id="PTHR31297:SF41">
    <property type="entry name" value="ENDOGLUCANASE, PUTATIVE (AFU_ORTHOLOGUE AFUA_5G01830)-RELATED"/>
    <property type="match status" value="1"/>
</dbReference>
<accession>A0A806KMP5</accession>
<dbReference type="GO" id="GO:0009986">
    <property type="term" value="C:cell surface"/>
    <property type="evidence" value="ECO:0007669"/>
    <property type="project" value="TreeGrafter"/>
</dbReference>
<dbReference type="GO" id="GO:0030245">
    <property type="term" value="P:cellulose catabolic process"/>
    <property type="evidence" value="ECO:0007669"/>
    <property type="project" value="UniProtKB-KW"/>
</dbReference>
<evidence type="ECO:0000256" key="1">
    <source>
        <dbReference type="ARBA" id="ARBA00005641"/>
    </source>
</evidence>
<feature type="domain" description="Glycoside hydrolase family 5" evidence="9">
    <location>
        <begin position="77"/>
        <end position="365"/>
    </location>
</feature>
<keyword evidence="6" id="KW-0624">Polysaccharide degradation</keyword>
<evidence type="ECO:0000256" key="6">
    <source>
        <dbReference type="ARBA" id="ARBA00023326"/>
    </source>
</evidence>
<dbReference type="AlphaFoldDB" id="A0A806KMP5"/>
<evidence type="ECO:0000256" key="4">
    <source>
        <dbReference type="ARBA" id="ARBA00023277"/>
    </source>
</evidence>
<organism evidence="10">
    <name type="scientific">uncultured bacterium contig00026</name>
    <dbReference type="NCBI Taxonomy" id="1181515"/>
    <lineage>
        <taxon>Bacteria</taxon>
        <taxon>environmental samples</taxon>
    </lineage>
</organism>
<feature type="signal peptide" evidence="8">
    <location>
        <begin position="1"/>
        <end position="24"/>
    </location>
</feature>
<evidence type="ECO:0000313" key="10">
    <source>
        <dbReference type="EMBL" id="AGS51658.1"/>
    </source>
</evidence>
<protein>
    <submittedName>
        <fullName evidence="10">Glycoside hydrolase family 5</fullName>
    </submittedName>
</protein>
<keyword evidence="2 7" id="KW-0378">Hydrolase</keyword>
<dbReference type="Pfam" id="PF00150">
    <property type="entry name" value="Cellulase"/>
    <property type="match status" value="1"/>
</dbReference>
<dbReference type="PANTHER" id="PTHR31297">
    <property type="entry name" value="GLUCAN ENDO-1,6-BETA-GLUCOSIDASE B"/>
    <property type="match status" value="1"/>
</dbReference>
<evidence type="ECO:0000256" key="3">
    <source>
        <dbReference type="ARBA" id="ARBA00023001"/>
    </source>
</evidence>
<evidence type="ECO:0000256" key="8">
    <source>
        <dbReference type="SAM" id="SignalP"/>
    </source>
</evidence>
<evidence type="ECO:0000256" key="5">
    <source>
        <dbReference type="ARBA" id="ARBA00023295"/>
    </source>
</evidence>
<dbReference type="EMBL" id="JQ844167">
    <property type="protein sequence ID" value="AGS51658.1"/>
    <property type="molecule type" value="Genomic_DNA"/>
</dbReference>
<keyword evidence="8" id="KW-0732">Signal</keyword>
<sequence length="394" mass="44237">MKKINLFYVILTLTLALGMFFASCEEGAVQPPEDTGGFRDISAAELAAGITVGWNLGNTLDSHAGTDSSPGVYQSNATVASLESRWGNNRTSKANIDAIKAAGFNAIRIPVTWYQCADPDNDYTIRADWMTRVKQVVDYAVSNDMYIFLNTHHDNSIFKLRNADMEESRKAFGSVWRQISETFKDYNEKLVFEDLNEPRTINSQAQWSGGTEEERNNLNALHQLFVDTVRATGGNNEKRILYIPTYAASTEIPAMSNLEIPDDPLNTKNKIIVSYHAYEPFAFAHNGDGTWTSGNTSPITSRADRAYELFVSRGIPVIIGEFGSMYYRRNSPPSSSLVPLESRVAWSEYYVAYAKSKGIKCVWWDDGGDFRLLNRNDNSFYYQEIVEALMRGAE</sequence>
<keyword evidence="3" id="KW-0136">Cellulose degradation</keyword>
<evidence type="ECO:0000259" key="9">
    <source>
        <dbReference type="Pfam" id="PF00150"/>
    </source>
</evidence>
<dbReference type="SUPFAM" id="SSF51445">
    <property type="entry name" value="(Trans)glycosidases"/>
    <property type="match status" value="1"/>
</dbReference>
<evidence type="ECO:0000256" key="2">
    <source>
        <dbReference type="ARBA" id="ARBA00022801"/>
    </source>
</evidence>